<dbReference type="PANTHER" id="PTHR45737">
    <property type="entry name" value="VON WILLEBRAND FACTOR A DOMAIN-CONTAINING PROTEIN 5A"/>
    <property type="match status" value="1"/>
</dbReference>
<name>A0A382JM33_9ZZZZ</name>
<dbReference type="InterPro" id="IPR013694">
    <property type="entry name" value="VIT"/>
</dbReference>
<dbReference type="Pfam" id="PF13768">
    <property type="entry name" value="VWA_3"/>
    <property type="match status" value="1"/>
</dbReference>
<dbReference type="PROSITE" id="PS50234">
    <property type="entry name" value="VWFA"/>
    <property type="match status" value="1"/>
</dbReference>
<feature type="domain" description="VWFA" evidence="1">
    <location>
        <begin position="308"/>
        <end position="355"/>
    </location>
</feature>
<organism evidence="3">
    <name type="scientific">marine metagenome</name>
    <dbReference type="NCBI Taxonomy" id="408172"/>
    <lineage>
        <taxon>unclassified sequences</taxon>
        <taxon>metagenomes</taxon>
        <taxon>ecological metagenomes</taxon>
    </lineage>
</organism>
<dbReference type="PANTHER" id="PTHR45737:SF6">
    <property type="entry name" value="VON WILLEBRAND FACTOR A DOMAIN-CONTAINING PROTEIN 5A"/>
    <property type="match status" value="1"/>
</dbReference>
<dbReference type="SUPFAM" id="SSF53300">
    <property type="entry name" value="vWA-like"/>
    <property type="match status" value="1"/>
</dbReference>
<evidence type="ECO:0000259" key="2">
    <source>
        <dbReference type="PROSITE" id="PS51468"/>
    </source>
</evidence>
<dbReference type="Gene3D" id="3.40.50.410">
    <property type="entry name" value="von Willebrand factor, type A domain"/>
    <property type="match status" value="1"/>
</dbReference>
<dbReference type="InterPro" id="IPR036465">
    <property type="entry name" value="vWFA_dom_sf"/>
</dbReference>
<accession>A0A382JM33</accession>
<dbReference type="PROSITE" id="PS51468">
    <property type="entry name" value="VIT"/>
    <property type="match status" value="1"/>
</dbReference>
<evidence type="ECO:0000259" key="1">
    <source>
        <dbReference type="PROSITE" id="PS50234"/>
    </source>
</evidence>
<feature type="domain" description="VIT" evidence="2">
    <location>
        <begin position="53"/>
        <end position="181"/>
    </location>
</feature>
<dbReference type="EMBL" id="UINC01074702">
    <property type="protein sequence ID" value="SVC12157.1"/>
    <property type="molecule type" value="Genomic_DNA"/>
</dbReference>
<gene>
    <name evidence="3" type="ORF">METZ01_LOCUS265011</name>
</gene>
<proteinExistence type="predicted"/>
<feature type="non-terminal residue" evidence="3">
    <location>
        <position position="355"/>
    </location>
</feature>
<protein>
    <recommendedName>
        <fullName evidence="4">VIT domain-containing protein</fullName>
    </recommendedName>
</protein>
<dbReference type="InterPro" id="IPR002035">
    <property type="entry name" value="VWF_A"/>
</dbReference>
<dbReference type="AlphaFoldDB" id="A0A382JM33"/>
<dbReference type="Pfam" id="PF08487">
    <property type="entry name" value="VIT"/>
    <property type="match status" value="1"/>
</dbReference>
<evidence type="ECO:0008006" key="4">
    <source>
        <dbReference type="Google" id="ProtNLM"/>
    </source>
</evidence>
<reference evidence="3" key="1">
    <citation type="submission" date="2018-05" db="EMBL/GenBank/DDBJ databases">
        <authorList>
            <person name="Lanie J.A."/>
            <person name="Ng W.-L."/>
            <person name="Kazmierczak K.M."/>
            <person name="Andrzejewski T.M."/>
            <person name="Davidsen T.M."/>
            <person name="Wayne K.J."/>
            <person name="Tettelin H."/>
            <person name="Glass J.I."/>
            <person name="Rusch D."/>
            <person name="Podicherti R."/>
            <person name="Tsui H.-C.T."/>
            <person name="Winkler M.E."/>
        </authorList>
    </citation>
    <scope>NUCLEOTIDE SEQUENCE</scope>
</reference>
<sequence>MSKTITWFAASTIAILVFCVPRIAQGNGLIIVDKAMPRHILPPHPPHPPWPPRPIPPHRPIRQFLPLELRSQHVEVAIKDQVAVTKLQQVFYNPSDRRLEGTFIFPVPKGARIDKFSMEVNGKMQKAELLDAKKARKIYEDIVRKALDPALFEYAGQSLFKVRIFPIEPRKEKEVKIKYTEILSRDGKMVRYLYHLNTKKYSSRPIKDLSMKIEVETSGAEIKSVYSPSHEAEVKRHGKQRVVVGLEKKNMATDADFLLYYSLKGKDGGDVDLSVLTHNPDDSDNGGHFMLLVSPGAWKKEEAAIPKDVVFVFDSSGSMRGKKIEQAKEAMKFCVDSLNDEDRFEIIRISTEAEP</sequence>
<evidence type="ECO:0000313" key="3">
    <source>
        <dbReference type="EMBL" id="SVC12157.1"/>
    </source>
</evidence>
<dbReference type="SMART" id="SM00609">
    <property type="entry name" value="VIT"/>
    <property type="match status" value="1"/>
</dbReference>